<reference evidence="2" key="1">
    <citation type="submission" date="2014-10" db="EMBL/GenBank/DDBJ databases">
        <authorList>
            <person name="Zhu S."/>
            <person name="Gao B."/>
        </authorList>
    </citation>
    <scope>NUCLEOTIDE SEQUENCE</scope>
</reference>
<evidence type="ECO:0000256" key="1">
    <source>
        <dbReference type="SAM" id="MobiDB-lite"/>
    </source>
</evidence>
<feature type="region of interest" description="Disordered" evidence="1">
    <location>
        <begin position="12"/>
        <end position="37"/>
    </location>
</feature>
<name>A0A0C5BND5_LOCMI</name>
<organism evidence="2">
    <name type="scientific">Locusta migratoria</name>
    <name type="common">Migratory locust</name>
    <dbReference type="NCBI Taxonomy" id="7004"/>
    <lineage>
        <taxon>Eukaryota</taxon>
        <taxon>Metazoa</taxon>
        <taxon>Ecdysozoa</taxon>
        <taxon>Arthropoda</taxon>
        <taxon>Hexapoda</taxon>
        <taxon>Insecta</taxon>
        <taxon>Pterygota</taxon>
        <taxon>Neoptera</taxon>
        <taxon>Polyneoptera</taxon>
        <taxon>Orthoptera</taxon>
        <taxon>Caelifera</taxon>
        <taxon>Acrididea</taxon>
        <taxon>Acridomorpha</taxon>
        <taxon>Acridoidea</taxon>
        <taxon>Acrididae</taxon>
        <taxon>Oedipodinae</taxon>
        <taxon>Locusta</taxon>
    </lineage>
</organism>
<feature type="compositionally biased region" description="Basic and acidic residues" evidence="1">
    <location>
        <begin position="26"/>
        <end position="37"/>
    </location>
</feature>
<evidence type="ECO:0000313" key="2">
    <source>
        <dbReference type="EMBL" id="AJM71460.1"/>
    </source>
</evidence>
<dbReference type="EMBL" id="KM999985">
    <property type="protein sequence ID" value="AJM71460.1"/>
    <property type="molecule type" value="mRNA"/>
</dbReference>
<feature type="non-terminal residue" evidence="2">
    <location>
        <position position="1"/>
    </location>
</feature>
<proteinExistence type="evidence at transcript level"/>
<protein>
    <submittedName>
        <fullName evidence="2">Lomipin-2 mRNA</fullName>
    </submittedName>
</protein>
<accession>A0A0C5BND5</accession>
<sequence length="37" mass="4109">PGLEPLLRSFINTPDLPTTCPPGQRVAKDGTCRDKWK</sequence>
<dbReference type="AlphaFoldDB" id="A0A0C5BND5"/>